<evidence type="ECO:0000313" key="1">
    <source>
        <dbReference type="EMBL" id="MEP0866124.1"/>
    </source>
</evidence>
<keyword evidence="2" id="KW-1185">Reference proteome</keyword>
<sequence length="83" mass="9513">MSDPKFYNPSLREEPRHQLAGIIPLQQEPSILDWLESTGRLLAREVVEDTFMDDDEEIADLMTVDDGAYDDLDDDDDVVEVED</sequence>
<name>A0ABV0JSM8_9CYAN</name>
<accession>A0ABV0JSM8</accession>
<gene>
    <name evidence="1" type="ORF">NDI37_16790</name>
</gene>
<organism evidence="1 2">
    <name type="scientific">Funiculus sociatus GB2-A5</name>
    <dbReference type="NCBI Taxonomy" id="2933946"/>
    <lineage>
        <taxon>Bacteria</taxon>
        <taxon>Bacillati</taxon>
        <taxon>Cyanobacteriota</taxon>
        <taxon>Cyanophyceae</taxon>
        <taxon>Coleofasciculales</taxon>
        <taxon>Coleofasciculaceae</taxon>
        <taxon>Funiculus</taxon>
    </lineage>
</organism>
<dbReference type="Proteomes" id="UP001442494">
    <property type="component" value="Unassembled WGS sequence"/>
</dbReference>
<protein>
    <submittedName>
        <fullName evidence="1">DUF3134 domain-containing protein</fullName>
    </submittedName>
</protein>
<proteinExistence type="predicted"/>
<dbReference type="Pfam" id="PF11332">
    <property type="entry name" value="DUF3134"/>
    <property type="match status" value="1"/>
</dbReference>
<comment type="caution">
    <text evidence="1">The sequence shown here is derived from an EMBL/GenBank/DDBJ whole genome shotgun (WGS) entry which is preliminary data.</text>
</comment>
<evidence type="ECO:0000313" key="2">
    <source>
        <dbReference type="Proteomes" id="UP001442494"/>
    </source>
</evidence>
<dbReference type="EMBL" id="JAMPKK010000037">
    <property type="protein sequence ID" value="MEP0866124.1"/>
    <property type="molecule type" value="Genomic_DNA"/>
</dbReference>
<dbReference type="InterPro" id="IPR021481">
    <property type="entry name" value="DUF3134"/>
</dbReference>
<reference evidence="1 2" key="1">
    <citation type="submission" date="2022-04" db="EMBL/GenBank/DDBJ databases">
        <title>Positive selection, recombination, and allopatry shape intraspecific diversity of widespread and dominant cyanobacteria.</title>
        <authorList>
            <person name="Wei J."/>
            <person name="Shu W."/>
            <person name="Hu C."/>
        </authorList>
    </citation>
    <scope>NUCLEOTIDE SEQUENCE [LARGE SCALE GENOMIC DNA]</scope>
    <source>
        <strain evidence="1 2">GB2-A5</strain>
    </source>
</reference>
<dbReference type="RefSeq" id="WP_190423764.1">
    <property type="nucleotide sequence ID" value="NZ_JAMPKK010000037.1"/>
</dbReference>